<protein>
    <submittedName>
        <fullName evidence="1">Uncharacterized protein</fullName>
    </submittedName>
</protein>
<dbReference type="EMBL" id="VSLA01000010">
    <property type="protein sequence ID" value="TYC86503.1"/>
    <property type="molecule type" value="Genomic_DNA"/>
</dbReference>
<proteinExistence type="predicted"/>
<sequence>MEVFQLKTKPHNKTKDRVNEFIQDGFVCIGWPGIDNLQNVGKDEIRTRLQQKYPNLTGHKLGNALGQVNTFVNTIQKGDIVLISEKEYAHVGIADDYYYESAFDNDDDGMCHRRKIQWVNKIKLSDLPADIQKLMANRNTICKYPKSLETAELDLLTNNTTAIVDENSQKFEELFKEALIVLEQELKSEDPDRRLKAAGELIKLKKS</sequence>
<dbReference type="Proteomes" id="UP000322619">
    <property type="component" value="Unassembled WGS sequence"/>
</dbReference>
<accession>A0A5D0WR32</accession>
<reference evidence="1 2" key="1">
    <citation type="submission" date="2019-08" db="EMBL/GenBank/DDBJ databases">
        <title>Isolation and enrichment of carboxydotrophic bacteria from anaerobic sludge for the production of bio-based chemicals from syngas.</title>
        <authorList>
            <person name="Antares A.L."/>
            <person name="Moreira J."/>
            <person name="Diender M."/>
            <person name="Parshina S.N."/>
            <person name="Stams A.J.M."/>
            <person name="Alves M."/>
            <person name="Alves J.I."/>
            <person name="Sousa D.Z."/>
        </authorList>
    </citation>
    <scope>NUCLEOTIDE SEQUENCE [LARGE SCALE GENOMIC DNA]</scope>
    <source>
        <strain evidence="1 2">JM</strain>
    </source>
</reference>
<dbReference type="RefSeq" id="WP_148637207.1">
    <property type="nucleotide sequence ID" value="NZ_VSLA01000010.1"/>
</dbReference>
<gene>
    <name evidence="1" type="ORF">FXB42_06505</name>
</gene>
<evidence type="ECO:0000313" key="1">
    <source>
        <dbReference type="EMBL" id="TYC86503.1"/>
    </source>
</evidence>
<comment type="caution">
    <text evidence="1">The sequence shown here is derived from an EMBL/GenBank/DDBJ whole genome shotgun (WGS) entry which is preliminary data.</text>
</comment>
<evidence type="ECO:0000313" key="2">
    <source>
        <dbReference type="Proteomes" id="UP000322619"/>
    </source>
</evidence>
<dbReference type="AlphaFoldDB" id="A0A5D0WR32"/>
<organism evidence="1 2">
    <name type="scientific">Acetobacterium wieringae</name>
    <dbReference type="NCBI Taxonomy" id="52694"/>
    <lineage>
        <taxon>Bacteria</taxon>
        <taxon>Bacillati</taxon>
        <taxon>Bacillota</taxon>
        <taxon>Clostridia</taxon>
        <taxon>Eubacteriales</taxon>
        <taxon>Eubacteriaceae</taxon>
        <taxon>Acetobacterium</taxon>
    </lineage>
</organism>
<name>A0A5D0WR32_9FIRM</name>